<comment type="caution">
    <text evidence="3">The sequence shown here is derived from an EMBL/GenBank/DDBJ whole genome shotgun (WGS) entry which is preliminary data.</text>
</comment>
<dbReference type="Proteomes" id="UP001141933">
    <property type="component" value="Unassembled WGS sequence"/>
</dbReference>
<dbReference type="CDD" id="cd23763">
    <property type="entry name" value="ASKHA_ATPase_ROK"/>
    <property type="match status" value="1"/>
</dbReference>
<dbReference type="InterPro" id="IPR000600">
    <property type="entry name" value="ROK"/>
</dbReference>
<dbReference type="Pfam" id="PF00480">
    <property type="entry name" value="ROK"/>
    <property type="match status" value="1"/>
</dbReference>
<sequence>MKTEKRIVMTLDAGGTNLVFSAIQDGKEIVSPITYPSEVDDIQICLQTLLKGFEEVKALLSESPVAISFAFPGPADYRAGIIGNLPNFPAFRGKGVPLGPFLSEHFGIPVFINNDGNLFAYGEALAGALPEVNALLEKAGNSKRYHNLIGITFGTGFGCGIVINQELLFGDNQTGGHIWCLRNKKYPSYIVEESVSKRAVPRVYNELSGNTSELTPKDVFDIAEGVCPGNREAAIAAFSELGTMAGDAIATALSLIDGLVVIGGGLAGAAKYILPALMDELKGKISMKDGTEFNRLSSIPYCLENPNELEAFLQSDSYELDIPGTDKKIRCCFDKKIGVLLSHVGANRAIALGAYWYALNELDKNK</sequence>
<evidence type="ECO:0000256" key="1">
    <source>
        <dbReference type="ARBA" id="ARBA00006479"/>
    </source>
</evidence>
<reference evidence="3" key="1">
    <citation type="submission" date="2022-12" db="EMBL/GenBank/DDBJ databases">
        <title>Phocaeicola acetigenes sp. nov., isolated feces from a healthy human.</title>
        <authorList>
            <person name="Do H."/>
            <person name="Ha Y.B."/>
            <person name="Kim J.-S."/>
            <person name="Suh M.K."/>
            <person name="Kim H.S."/>
            <person name="Lee J.-S."/>
        </authorList>
    </citation>
    <scope>NUCLEOTIDE SEQUENCE</scope>
    <source>
        <strain evidence="3">KGMB11183</strain>
    </source>
</reference>
<accession>A0ABT4PJM4</accession>
<proteinExistence type="inferred from homology"/>
<evidence type="ECO:0000313" key="4">
    <source>
        <dbReference type="Proteomes" id="UP001141933"/>
    </source>
</evidence>
<evidence type="ECO:0000256" key="2">
    <source>
        <dbReference type="SAM" id="Phobius"/>
    </source>
</evidence>
<dbReference type="EMBL" id="JAPZVM010000010">
    <property type="protein sequence ID" value="MCZ8373251.1"/>
    <property type="molecule type" value="Genomic_DNA"/>
</dbReference>
<organism evidence="3 4">
    <name type="scientific">Phocaeicola acetigenes</name>
    <dbReference type="NCBI Taxonomy" id="3016083"/>
    <lineage>
        <taxon>Bacteria</taxon>
        <taxon>Pseudomonadati</taxon>
        <taxon>Bacteroidota</taxon>
        <taxon>Bacteroidia</taxon>
        <taxon>Bacteroidales</taxon>
        <taxon>Bacteroidaceae</taxon>
        <taxon>Phocaeicola</taxon>
    </lineage>
</organism>
<name>A0ABT4PJM4_9BACT</name>
<dbReference type="Gene3D" id="3.30.420.40">
    <property type="match status" value="2"/>
</dbReference>
<dbReference type="InterPro" id="IPR043129">
    <property type="entry name" value="ATPase_NBD"/>
</dbReference>
<dbReference type="RefSeq" id="WP_269878566.1">
    <property type="nucleotide sequence ID" value="NZ_JAPZVM010000010.1"/>
</dbReference>
<dbReference type="PANTHER" id="PTHR18964">
    <property type="entry name" value="ROK (REPRESSOR, ORF, KINASE) FAMILY"/>
    <property type="match status" value="1"/>
</dbReference>
<feature type="transmembrane region" description="Helical" evidence="2">
    <location>
        <begin position="337"/>
        <end position="358"/>
    </location>
</feature>
<protein>
    <submittedName>
        <fullName evidence="3">ROK family protein</fullName>
    </submittedName>
</protein>
<evidence type="ECO:0000313" key="3">
    <source>
        <dbReference type="EMBL" id="MCZ8373251.1"/>
    </source>
</evidence>
<gene>
    <name evidence="3" type="ORF">O6P32_11120</name>
</gene>
<keyword evidence="2" id="KW-1133">Transmembrane helix</keyword>
<keyword evidence="2" id="KW-0812">Transmembrane</keyword>
<keyword evidence="4" id="KW-1185">Reference proteome</keyword>
<feature type="transmembrane region" description="Helical" evidence="2">
    <location>
        <begin position="145"/>
        <end position="163"/>
    </location>
</feature>
<keyword evidence="2" id="KW-0472">Membrane</keyword>
<dbReference type="PANTHER" id="PTHR18964:SF149">
    <property type="entry name" value="BIFUNCTIONAL UDP-N-ACETYLGLUCOSAMINE 2-EPIMERASE_N-ACETYLMANNOSAMINE KINASE"/>
    <property type="match status" value="1"/>
</dbReference>
<feature type="transmembrane region" description="Helical" evidence="2">
    <location>
        <begin position="248"/>
        <end position="274"/>
    </location>
</feature>
<dbReference type="SUPFAM" id="SSF53067">
    <property type="entry name" value="Actin-like ATPase domain"/>
    <property type="match status" value="1"/>
</dbReference>
<comment type="similarity">
    <text evidence="1">Belongs to the ROK (NagC/XylR) family.</text>
</comment>